<evidence type="ECO:0000256" key="6">
    <source>
        <dbReference type="ARBA" id="ARBA00022989"/>
    </source>
</evidence>
<dbReference type="InterPro" id="IPR002067">
    <property type="entry name" value="MCP"/>
</dbReference>
<dbReference type="InterPro" id="IPR012677">
    <property type="entry name" value="Nucleotide-bd_a/b_plait_sf"/>
</dbReference>
<keyword evidence="3 10" id="KW-0812">Transmembrane</keyword>
<keyword evidence="8 10" id="KW-0472">Membrane</keyword>
<evidence type="ECO:0000256" key="7">
    <source>
        <dbReference type="ARBA" id="ARBA00023128"/>
    </source>
</evidence>
<feature type="repeat" description="Solcar" evidence="10">
    <location>
        <begin position="421"/>
        <end position="508"/>
    </location>
</feature>
<evidence type="ECO:0000256" key="9">
    <source>
        <dbReference type="PROSITE-ProRule" id="PRU00176"/>
    </source>
</evidence>
<feature type="domain" description="RRM" evidence="12">
    <location>
        <begin position="712"/>
        <end position="790"/>
    </location>
</feature>
<name>A0A4T0ME83_9BASI</name>
<dbReference type="Pfam" id="PF10236">
    <property type="entry name" value="DAP3"/>
    <property type="match status" value="1"/>
</dbReference>
<dbReference type="PROSITE" id="PS50920">
    <property type="entry name" value="SOLCAR"/>
    <property type="match status" value="3"/>
</dbReference>
<organism evidence="13 14">
    <name type="scientific">Wallemia mellicola</name>
    <dbReference type="NCBI Taxonomy" id="1708541"/>
    <lineage>
        <taxon>Eukaryota</taxon>
        <taxon>Fungi</taxon>
        <taxon>Dikarya</taxon>
        <taxon>Basidiomycota</taxon>
        <taxon>Wallemiomycotina</taxon>
        <taxon>Wallemiomycetes</taxon>
        <taxon>Wallemiales</taxon>
        <taxon>Wallemiaceae</taxon>
        <taxon>Wallemia</taxon>
    </lineage>
</organism>
<keyword evidence="2" id="KW-0813">Transport</keyword>
<dbReference type="InterPro" id="IPR000504">
    <property type="entry name" value="RRM_dom"/>
</dbReference>
<keyword evidence="4" id="KW-0677">Repeat</keyword>
<dbReference type="GO" id="GO:0003723">
    <property type="term" value="F:RNA binding"/>
    <property type="evidence" value="ECO:0007669"/>
    <property type="project" value="UniProtKB-UniRule"/>
</dbReference>
<keyword evidence="7" id="KW-0496">Mitochondrion</keyword>
<dbReference type="Gene3D" id="1.50.40.10">
    <property type="entry name" value="Mitochondrial carrier domain"/>
    <property type="match status" value="1"/>
</dbReference>
<comment type="subcellular location">
    <subcellularLocation>
        <location evidence="1">Mitochondrion membrane</location>
        <topology evidence="1">Multi-pass membrane protein</topology>
    </subcellularLocation>
</comment>
<evidence type="ECO:0000256" key="10">
    <source>
        <dbReference type="PROSITE-ProRule" id="PRU00282"/>
    </source>
</evidence>
<evidence type="ECO:0000313" key="13">
    <source>
        <dbReference type="EMBL" id="TIB81463.1"/>
    </source>
</evidence>
<evidence type="ECO:0000313" key="14">
    <source>
        <dbReference type="Proteomes" id="UP000310685"/>
    </source>
</evidence>
<dbReference type="Pfam" id="PF00076">
    <property type="entry name" value="RRM_1"/>
    <property type="match status" value="1"/>
</dbReference>
<dbReference type="PANTHER" id="PTHR24089">
    <property type="entry name" value="SOLUTE CARRIER FAMILY 25"/>
    <property type="match status" value="1"/>
</dbReference>
<dbReference type="SUPFAM" id="SSF103506">
    <property type="entry name" value="Mitochondrial carrier"/>
    <property type="match status" value="1"/>
</dbReference>
<feature type="region of interest" description="Disordered" evidence="11">
    <location>
        <begin position="398"/>
        <end position="417"/>
    </location>
</feature>
<dbReference type="Proteomes" id="UP000310685">
    <property type="component" value="Unassembled WGS sequence"/>
</dbReference>
<dbReference type="PROSITE" id="PS50102">
    <property type="entry name" value="RRM"/>
    <property type="match status" value="1"/>
</dbReference>
<proteinExistence type="predicted"/>
<reference evidence="13 14" key="1">
    <citation type="submission" date="2019-03" db="EMBL/GenBank/DDBJ databases">
        <title>Sequencing 25 genomes of Wallemia mellicola.</title>
        <authorList>
            <person name="Gostincar C."/>
        </authorList>
    </citation>
    <scope>NUCLEOTIDE SEQUENCE [LARGE SCALE GENOMIC DNA]</scope>
    <source>
        <strain evidence="13 14">EXF-6152</strain>
    </source>
</reference>
<evidence type="ECO:0000256" key="4">
    <source>
        <dbReference type="ARBA" id="ARBA00022737"/>
    </source>
</evidence>
<dbReference type="SMART" id="SM00360">
    <property type="entry name" value="RRM"/>
    <property type="match status" value="1"/>
</dbReference>
<dbReference type="SUPFAM" id="SSF54928">
    <property type="entry name" value="RNA-binding domain, RBD"/>
    <property type="match status" value="1"/>
</dbReference>
<dbReference type="InterPro" id="IPR018108">
    <property type="entry name" value="MCP_transmembrane"/>
</dbReference>
<feature type="repeat" description="Solcar" evidence="10">
    <location>
        <begin position="617"/>
        <end position="708"/>
    </location>
</feature>
<accession>A0A4T0ME83</accession>
<evidence type="ECO:0000259" key="12">
    <source>
        <dbReference type="PROSITE" id="PS50102"/>
    </source>
</evidence>
<dbReference type="GO" id="GO:0031966">
    <property type="term" value="C:mitochondrial membrane"/>
    <property type="evidence" value="ECO:0007669"/>
    <property type="project" value="UniProtKB-SubCell"/>
</dbReference>
<dbReference type="InterPro" id="IPR048289">
    <property type="entry name" value="RRM2_NsCP33-like"/>
</dbReference>
<dbReference type="InterPro" id="IPR019368">
    <property type="entry name" value="Ribosomal_mS29"/>
</dbReference>
<dbReference type="GO" id="GO:0055085">
    <property type="term" value="P:transmembrane transport"/>
    <property type="evidence" value="ECO:0007669"/>
    <property type="project" value="InterPro"/>
</dbReference>
<evidence type="ECO:0000256" key="8">
    <source>
        <dbReference type="ARBA" id="ARBA00023136"/>
    </source>
</evidence>
<dbReference type="EMBL" id="SPRC01000007">
    <property type="protein sequence ID" value="TIB81463.1"/>
    <property type="molecule type" value="Genomic_DNA"/>
</dbReference>
<dbReference type="InterPro" id="IPR023395">
    <property type="entry name" value="MCP_dom_sf"/>
</dbReference>
<evidence type="ECO:0000256" key="5">
    <source>
        <dbReference type="ARBA" id="ARBA00022884"/>
    </source>
</evidence>
<keyword evidence="5 9" id="KW-0694">RNA-binding</keyword>
<dbReference type="PRINTS" id="PR00926">
    <property type="entry name" value="MITOCARRIER"/>
</dbReference>
<sequence>MASRAARIALSYPSRQFTTSTVAHLPPKKGQTIKKTANSFTKKNKGGNKLKTEAVSHSGRYEKLQATPPDLSFMPEFLPERITDKSIGTPFRFTKDALNITKFTGIPPTLAREFATEREAHTVIRKSSINAINKLDSASKTSSKDNRYVLHGKIGSGRSISLLQSVIYAQQSNWLVFYIPKSQHLVDSSYAYNPPSESGGIWTQPSLSAEILRIFAETNKEKLNDVKISQDYDQFKAGDKIYDLCIHATKYENKAVETFDVVMNELSKQTAHPVLLAMDSIQAMYQPTLYKDQHFNKLHPYELSVTAKILDFLSGRQQFNRGAILGATSSTPTTMQIPSLLLAQLGLQPEKPINPFEKWNTKHLNNANGLKLIEMEELTFAEAVGVFESFAKKVSTGVNENGDKSIDENKEKSPHKSYDGKKMMEWFIAGGASGVASRTAVSPIERLKILQQVQSFSKAEYTGLWSSLKKMYKEEGFKGFMRGNGINCLRIAPYSAVQFSTYEFLKILFAGDSNRPLENWQKLAAGALAGINSVATTYPLDLVRSRLSIATASLGVESSRQDAKLSMWAMGKKVYREEGGYRGLYRGLVPTSVGVAPYVAINFATYEMLKSYIPIDGSKWLALVIGAMSGTVSQTLTYPCDVLRRKMQVNGIRSDALGPKYNGSIDAIKQIVRAEGFKGLYRGIVANWMKVAPSIGVSFYTYELCSSMNDNSKIYISNLSWSTNDEDLARAFSPFGQISDYIVMKDRQTGRSRGFGFVTYANDREASSALESMNEVELDGRRIRVNYAHARSSPRR</sequence>
<dbReference type="CDD" id="cd21608">
    <property type="entry name" value="RRM2_NsCP33_like"/>
    <property type="match status" value="1"/>
</dbReference>
<evidence type="ECO:0000256" key="11">
    <source>
        <dbReference type="SAM" id="MobiDB-lite"/>
    </source>
</evidence>
<feature type="repeat" description="Solcar" evidence="10">
    <location>
        <begin position="517"/>
        <end position="612"/>
    </location>
</feature>
<evidence type="ECO:0000256" key="3">
    <source>
        <dbReference type="ARBA" id="ARBA00022692"/>
    </source>
</evidence>
<dbReference type="InterPro" id="IPR035979">
    <property type="entry name" value="RBD_domain_sf"/>
</dbReference>
<feature type="compositionally biased region" description="Basic and acidic residues" evidence="11">
    <location>
        <begin position="401"/>
        <end position="417"/>
    </location>
</feature>
<dbReference type="Pfam" id="PF00153">
    <property type="entry name" value="Mito_carr"/>
    <property type="match status" value="3"/>
</dbReference>
<protein>
    <recommendedName>
        <fullName evidence="12">RRM domain-containing protein</fullName>
    </recommendedName>
</protein>
<dbReference type="AlphaFoldDB" id="A0A4T0ME83"/>
<evidence type="ECO:0000256" key="1">
    <source>
        <dbReference type="ARBA" id="ARBA00004225"/>
    </source>
</evidence>
<dbReference type="Gene3D" id="3.30.70.330">
    <property type="match status" value="1"/>
</dbReference>
<evidence type="ECO:0000256" key="2">
    <source>
        <dbReference type="ARBA" id="ARBA00022448"/>
    </source>
</evidence>
<keyword evidence="6" id="KW-1133">Transmembrane helix</keyword>
<gene>
    <name evidence="13" type="ORF">E3Q22_01044</name>
</gene>
<comment type="caution">
    <text evidence="13">The sequence shown here is derived from an EMBL/GenBank/DDBJ whole genome shotgun (WGS) entry which is preliminary data.</text>
</comment>